<organism evidence="2 3">
    <name type="scientific">Reticulomyxa filosa</name>
    <dbReference type="NCBI Taxonomy" id="46433"/>
    <lineage>
        <taxon>Eukaryota</taxon>
        <taxon>Sar</taxon>
        <taxon>Rhizaria</taxon>
        <taxon>Retaria</taxon>
        <taxon>Foraminifera</taxon>
        <taxon>Monothalamids</taxon>
        <taxon>Reticulomyxidae</taxon>
        <taxon>Reticulomyxa</taxon>
    </lineage>
</organism>
<evidence type="ECO:0000256" key="1">
    <source>
        <dbReference type="SAM" id="MobiDB-lite"/>
    </source>
</evidence>
<accession>X6NBG0</accession>
<dbReference type="Proteomes" id="UP000023152">
    <property type="component" value="Unassembled WGS sequence"/>
</dbReference>
<gene>
    <name evidence="2" type="ORF">RFI_13845</name>
</gene>
<dbReference type="EMBL" id="ASPP01010032">
    <property type="protein sequence ID" value="ETO23336.1"/>
    <property type="molecule type" value="Genomic_DNA"/>
</dbReference>
<evidence type="ECO:0000313" key="3">
    <source>
        <dbReference type="Proteomes" id="UP000023152"/>
    </source>
</evidence>
<name>X6NBG0_RETFI</name>
<reference evidence="2 3" key="1">
    <citation type="journal article" date="2013" name="Curr. Biol.">
        <title>The Genome of the Foraminiferan Reticulomyxa filosa.</title>
        <authorList>
            <person name="Glockner G."/>
            <person name="Hulsmann N."/>
            <person name="Schleicher M."/>
            <person name="Noegel A.A."/>
            <person name="Eichinger L."/>
            <person name="Gallinger C."/>
            <person name="Pawlowski J."/>
            <person name="Sierra R."/>
            <person name="Euteneuer U."/>
            <person name="Pillet L."/>
            <person name="Moustafa A."/>
            <person name="Platzer M."/>
            <person name="Groth M."/>
            <person name="Szafranski K."/>
            <person name="Schliwa M."/>
        </authorList>
    </citation>
    <scope>NUCLEOTIDE SEQUENCE [LARGE SCALE GENOMIC DNA]</scope>
</reference>
<proteinExistence type="predicted"/>
<protein>
    <submittedName>
        <fullName evidence="2">Uncharacterized protein</fullName>
    </submittedName>
</protein>
<feature type="compositionally biased region" description="Polar residues" evidence="1">
    <location>
        <begin position="58"/>
        <end position="67"/>
    </location>
</feature>
<keyword evidence="3" id="KW-1185">Reference proteome</keyword>
<sequence>MLSSTLEAFSPTAVSDVDFGKSLLPRWQRTQAKTKHQGSENESSHGNIQPDHYMSKRQPMNQDKSDHFNSTTYSKEFCQRLLLFFFSGTFAKKKKKKNLLVRGNGQEDKWHSNQMNETKEREMSSSLLSEQSCSNPGHNVDAKVWVAIHPHKKKKKLNSFFQNSFKKNLCDGKKKIFLKLEEKNGD</sequence>
<comment type="caution">
    <text evidence="2">The sequence shown here is derived from an EMBL/GenBank/DDBJ whole genome shotgun (WGS) entry which is preliminary data.</text>
</comment>
<feature type="region of interest" description="Disordered" evidence="1">
    <location>
        <begin position="29"/>
        <end position="67"/>
    </location>
</feature>
<dbReference type="AlphaFoldDB" id="X6NBG0"/>
<evidence type="ECO:0000313" key="2">
    <source>
        <dbReference type="EMBL" id="ETO23336.1"/>
    </source>
</evidence>